<dbReference type="InterPro" id="IPR008480">
    <property type="entry name" value="DUF761_pln"/>
</dbReference>
<name>A0A8X8WND4_SALSN</name>
<keyword evidence="2" id="KW-0812">Transmembrane</keyword>
<dbReference type="EMBL" id="PNBA02000015">
    <property type="protein sequence ID" value="KAG6397975.1"/>
    <property type="molecule type" value="Genomic_DNA"/>
</dbReference>
<feature type="region of interest" description="Disordered" evidence="1">
    <location>
        <begin position="430"/>
        <end position="460"/>
    </location>
</feature>
<reference evidence="3" key="1">
    <citation type="submission" date="2018-01" db="EMBL/GenBank/DDBJ databases">
        <authorList>
            <person name="Mao J.F."/>
        </authorList>
    </citation>
    <scope>NUCLEOTIDE SEQUENCE</scope>
    <source>
        <strain evidence="3">Huo1</strain>
        <tissue evidence="3">Leaf</tissue>
    </source>
</reference>
<dbReference type="Proteomes" id="UP000298416">
    <property type="component" value="Unassembled WGS sequence"/>
</dbReference>
<evidence type="ECO:0000256" key="1">
    <source>
        <dbReference type="SAM" id="MobiDB-lite"/>
    </source>
</evidence>
<dbReference type="Pfam" id="PF05553">
    <property type="entry name" value="DUF761"/>
    <property type="match status" value="1"/>
</dbReference>
<keyword evidence="2" id="KW-0472">Membrane</keyword>
<evidence type="ECO:0000313" key="4">
    <source>
        <dbReference type="Proteomes" id="UP000298416"/>
    </source>
</evidence>
<comment type="caution">
    <text evidence="3">The sequence shown here is derived from an EMBL/GenBank/DDBJ whole genome shotgun (WGS) entry which is preliminary data.</text>
</comment>
<feature type="compositionally biased region" description="Pro residues" evidence="1">
    <location>
        <begin position="343"/>
        <end position="353"/>
    </location>
</feature>
<feature type="transmembrane region" description="Helical" evidence="2">
    <location>
        <begin position="33"/>
        <end position="59"/>
    </location>
</feature>
<dbReference type="PANTHER" id="PTHR33098:SF36">
    <property type="entry name" value="HYDROXYPROLINE-RICH GLYCOPROTEIN FAMILY PROTEIN"/>
    <property type="match status" value="1"/>
</dbReference>
<evidence type="ECO:0000256" key="2">
    <source>
        <dbReference type="SAM" id="Phobius"/>
    </source>
</evidence>
<protein>
    <submittedName>
        <fullName evidence="3">Uncharacterized protein</fullName>
    </submittedName>
</protein>
<feature type="region of interest" description="Disordered" evidence="1">
    <location>
        <begin position="275"/>
        <end position="413"/>
    </location>
</feature>
<sequence length="510" mass="56623">MEEDGDCGGEDLTPFWVQSTTNLRRSDRLRRGVAAVFFSSGLVVFLLLVTAAFFLAFVVPSTISLSANIFKPNSVKKSWDSLNIALVLVAVVFGFLSRNRNEERSPLFDEFQPSPIKENQSQNPIHEEKSSLYDYHQEKSSLYEYHQEKSDLYEEKNLNLRRSSSSYPDLREFSSSSTNWSYGDHQRRFFDDFNVDSSRSSDAAEIHHHRRHRSLEQVDYLASPPRIKTVVVDTLVFKPTAGGKIFPAELAAPPPGEEEVAERVVGDGAAVREGRSSRRFYKDSNLMNPVSAPKPPLPSAEEAPPPEFQESEKRSRERAARKKEKSSRRQPKRKRTITVTVGPLPPSPPPESPPHAAARDPSPTSHAPPPPTHKPPKPLKMNNFDRLEEASNSGGESPFRRSPPPPPPLPPLLLKTPAWRFVVQGDYVRVNSSNSSRSGSPDLDETDSDVTPSAEGGGGVAAVFCPSPDVDTKAESFITNFRAKLKLEKIHSMKKRDVGPSTLGPGPNKI</sequence>
<reference evidence="3" key="2">
    <citation type="submission" date="2020-08" db="EMBL/GenBank/DDBJ databases">
        <title>Plant Genome Project.</title>
        <authorList>
            <person name="Zhang R.-G."/>
        </authorList>
    </citation>
    <scope>NUCLEOTIDE SEQUENCE</scope>
    <source>
        <strain evidence="3">Huo1</strain>
        <tissue evidence="3">Leaf</tissue>
    </source>
</reference>
<feature type="compositionally biased region" description="Pro residues" evidence="1">
    <location>
        <begin position="401"/>
        <end position="411"/>
    </location>
</feature>
<dbReference type="PANTHER" id="PTHR33098">
    <property type="entry name" value="COTTON FIBER (DUF761)"/>
    <property type="match status" value="1"/>
</dbReference>
<feature type="compositionally biased region" description="Pro residues" evidence="1">
    <location>
        <begin position="292"/>
        <end position="307"/>
    </location>
</feature>
<accession>A0A8X8WND4</accession>
<keyword evidence="4" id="KW-1185">Reference proteome</keyword>
<proteinExistence type="predicted"/>
<keyword evidence="2" id="KW-1133">Transmembrane helix</keyword>
<gene>
    <name evidence="3" type="ORF">SASPL_139425</name>
</gene>
<organism evidence="3">
    <name type="scientific">Salvia splendens</name>
    <name type="common">Scarlet sage</name>
    <dbReference type="NCBI Taxonomy" id="180675"/>
    <lineage>
        <taxon>Eukaryota</taxon>
        <taxon>Viridiplantae</taxon>
        <taxon>Streptophyta</taxon>
        <taxon>Embryophyta</taxon>
        <taxon>Tracheophyta</taxon>
        <taxon>Spermatophyta</taxon>
        <taxon>Magnoliopsida</taxon>
        <taxon>eudicotyledons</taxon>
        <taxon>Gunneridae</taxon>
        <taxon>Pentapetalae</taxon>
        <taxon>asterids</taxon>
        <taxon>lamiids</taxon>
        <taxon>Lamiales</taxon>
        <taxon>Lamiaceae</taxon>
        <taxon>Nepetoideae</taxon>
        <taxon>Mentheae</taxon>
        <taxon>Salviinae</taxon>
        <taxon>Salvia</taxon>
        <taxon>Salvia subgen. Calosphace</taxon>
        <taxon>core Calosphace</taxon>
    </lineage>
</organism>
<dbReference type="AlphaFoldDB" id="A0A8X8WND4"/>
<feature type="compositionally biased region" description="Basic residues" evidence="1">
    <location>
        <begin position="319"/>
        <end position="336"/>
    </location>
</feature>
<evidence type="ECO:0000313" key="3">
    <source>
        <dbReference type="EMBL" id="KAG6397975.1"/>
    </source>
</evidence>